<keyword evidence="2" id="KW-1185">Reference proteome</keyword>
<evidence type="ECO:0000313" key="1">
    <source>
        <dbReference type="EMBL" id="KAG7447854.1"/>
    </source>
</evidence>
<name>A0A9P7VX75_9AGAR</name>
<accession>A0A9P7VX75</accession>
<comment type="caution">
    <text evidence="1">The sequence shown here is derived from an EMBL/GenBank/DDBJ whole genome shotgun (WGS) entry which is preliminary data.</text>
</comment>
<protein>
    <recommendedName>
        <fullName evidence="3">F-box domain-containing protein</fullName>
    </recommendedName>
</protein>
<evidence type="ECO:0000313" key="2">
    <source>
        <dbReference type="Proteomes" id="UP000812287"/>
    </source>
</evidence>
<evidence type="ECO:0008006" key="3">
    <source>
        <dbReference type="Google" id="ProtNLM"/>
    </source>
</evidence>
<dbReference type="Proteomes" id="UP000812287">
    <property type="component" value="Unassembled WGS sequence"/>
</dbReference>
<organism evidence="1 2">
    <name type="scientific">Guyanagaster necrorhizus</name>
    <dbReference type="NCBI Taxonomy" id="856835"/>
    <lineage>
        <taxon>Eukaryota</taxon>
        <taxon>Fungi</taxon>
        <taxon>Dikarya</taxon>
        <taxon>Basidiomycota</taxon>
        <taxon>Agaricomycotina</taxon>
        <taxon>Agaricomycetes</taxon>
        <taxon>Agaricomycetidae</taxon>
        <taxon>Agaricales</taxon>
        <taxon>Marasmiineae</taxon>
        <taxon>Physalacriaceae</taxon>
        <taxon>Guyanagaster</taxon>
    </lineage>
</organism>
<dbReference type="GeneID" id="66100916"/>
<dbReference type="OrthoDB" id="3063971at2759"/>
<proteinExistence type="predicted"/>
<dbReference type="EMBL" id="MU250531">
    <property type="protein sequence ID" value="KAG7447854.1"/>
    <property type="molecule type" value="Genomic_DNA"/>
</dbReference>
<gene>
    <name evidence="1" type="ORF">BT62DRAFT_1061699</name>
</gene>
<dbReference type="RefSeq" id="XP_043041354.1">
    <property type="nucleotide sequence ID" value="XM_043178624.1"/>
</dbReference>
<dbReference type="AlphaFoldDB" id="A0A9P7VX75"/>
<reference evidence="1" key="1">
    <citation type="submission" date="2020-11" db="EMBL/GenBank/DDBJ databases">
        <title>Adaptations for nitrogen fixation in a non-lichenized fungal sporocarp promotes dispersal by wood-feeding termites.</title>
        <authorList>
            <consortium name="DOE Joint Genome Institute"/>
            <person name="Koch R.A."/>
            <person name="Yoon G."/>
            <person name="Arayal U."/>
            <person name="Lail K."/>
            <person name="Amirebrahimi M."/>
            <person name="Labutti K."/>
            <person name="Lipzen A."/>
            <person name="Riley R."/>
            <person name="Barry K."/>
            <person name="Henrissat B."/>
            <person name="Grigoriev I.V."/>
            <person name="Herr J.R."/>
            <person name="Aime M.C."/>
        </authorList>
    </citation>
    <scope>NUCLEOTIDE SEQUENCE</scope>
    <source>
        <strain evidence="1">MCA 3950</strain>
    </source>
</reference>
<sequence length="199" mass="23416">MDELLESNNPPLDAKHIQLEGVIGEGHWVLAGPQEWITQTWAVLEALLNEERHVNHLIESCKTILHPILMIPEDIIHKIFLTHHFEAIEREGRESLNGQFVLLVLSHVCRDWRRIALLTSWLWPFIMLDFNVYKNEQACQNLLQMYLLWSMIHDITLSIYSEKDLSKSHLTPVLLLSMPWWIYVSMVIPYNWLHAFSTT</sequence>